<reference evidence="2" key="1">
    <citation type="submission" date="2022-11" db="UniProtKB">
        <authorList>
            <consortium name="WormBaseParasite"/>
        </authorList>
    </citation>
    <scope>IDENTIFICATION</scope>
</reference>
<proteinExistence type="predicted"/>
<sequence>MNNENAHQTNQQTNAPLHNTNIIVLFVMDSSNIQTTNSTGSASSDTTDNSSLIIPSKRDIFLTTYRRQRFSLPDPIMHYIAKNPKNAKVYQKMIRSCKYFFTKNPLLIISHLTFDGYGWRTWIKNDLKIVDINRFSSKLWIKESLSVSTENVSIVASSIVSKIYRSDFKILTLLYQSISLNDLLIFCSSVNGLTLKRVAVKNYDDTVVPFEKVIEQLPKVKTINYTFTNPSNNTSENTLKELWKIPHFSNYDYFCLYNIPESFDIESFNFFMKNTRIRLFFSNTISEEYKARLMVIVDQIIESKNREYKPPYIYFRGNNLAKSNELYYIHLFSK</sequence>
<evidence type="ECO:0000313" key="2">
    <source>
        <dbReference type="WBParaSite" id="PSU_v2.g5914.t1"/>
    </source>
</evidence>
<dbReference type="WBParaSite" id="PSU_v2.g5914.t1">
    <property type="protein sequence ID" value="PSU_v2.g5914.t1"/>
    <property type="gene ID" value="PSU_v2.g5914"/>
</dbReference>
<keyword evidence="1" id="KW-1185">Reference proteome</keyword>
<organism evidence="1 2">
    <name type="scientific">Panagrolaimus superbus</name>
    <dbReference type="NCBI Taxonomy" id="310955"/>
    <lineage>
        <taxon>Eukaryota</taxon>
        <taxon>Metazoa</taxon>
        <taxon>Ecdysozoa</taxon>
        <taxon>Nematoda</taxon>
        <taxon>Chromadorea</taxon>
        <taxon>Rhabditida</taxon>
        <taxon>Tylenchina</taxon>
        <taxon>Panagrolaimomorpha</taxon>
        <taxon>Panagrolaimoidea</taxon>
        <taxon>Panagrolaimidae</taxon>
        <taxon>Panagrolaimus</taxon>
    </lineage>
</organism>
<accession>A0A914Z6N7</accession>
<dbReference type="AlphaFoldDB" id="A0A914Z6N7"/>
<name>A0A914Z6N7_9BILA</name>
<evidence type="ECO:0000313" key="1">
    <source>
        <dbReference type="Proteomes" id="UP000887577"/>
    </source>
</evidence>
<protein>
    <submittedName>
        <fullName evidence="2">Uncharacterized protein</fullName>
    </submittedName>
</protein>
<dbReference type="Proteomes" id="UP000887577">
    <property type="component" value="Unplaced"/>
</dbReference>